<dbReference type="OrthoDB" id="10257471at2759"/>
<dbReference type="InterPro" id="IPR036047">
    <property type="entry name" value="F-box-like_dom_sf"/>
</dbReference>
<protein>
    <recommendedName>
        <fullName evidence="1">F-box domain-containing protein</fullName>
    </recommendedName>
</protein>
<feature type="domain" description="F-box" evidence="1">
    <location>
        <begin position="55"/>
        <end position="96"/>
    </location>
</feature>
<gene>
    <name evidence="2" type="ORF">M427DRAFT_408823</name>
</gene>
<evidence type="ECO:0000313" key="2">
    <source>
        <dbReference type="EMBL" id="KXS12201.1"/>
    </source>
</evidence>
<dbReference type="InterPro" id="IPR001810">
    <property type="entry name" value="F-box_dom"/>
</dbReference>
<name>A0A139A621_GONPJ</name>
<evidence type="ECO:0000313" key="3">
    <source>
        <dbReference type="Proteomes" id="UP000070544"/>
    </source>
</evidence>
<proteinExistence type="predicted"/>
<organism evidence="2 3">
    <name type="scientific">Gonapodya prolifera (strain JEL478)</name>
    <name type="common">Monoblepharis prolifera</name>
    <dbReference type="NCBI Taxonomy" id="1344416"/>
    <lineage>
        <taxon>Eukaryota</taxon>
        <taxon>Fungi</taxon>
        <taxon>Fungi incertae sedis</taxon>
        <taxon>Chytridiomycota</taxon>
        <taxon>Chytridiomycota incertae sedis</taxon>
        <taxon>Monoblepharidomycetes</taxon>
        <taxon>Monoblepharidales</taxon>
        <taxon>Gonapodyaceae</taxon>
        <taxon>Gonapodya</taxon>
    </lineage>
</organism>
<keyword evidence="3" id="KW-1185">Reference proteome</keyword>
<sequence length="221" mass="25567">MCERSSATDINPDFVRRTLTASLSIPLEHRTEQLRSLISDCREHLHRLERCKARQLPAEVILHILRYVNANKDLKAASHVCRSWSAEARKVLWSAMSLVCFSELAERMCFHKIHKQSPHSLPNNLAVTEITLSFSRLLGLCADVESVWELWGNPHTVRSLYFVDDMSFEQWSLARLLLSQFTNLSVCELPSEQRKISFEPYKSASPRFAHFDRVSPRRECV</sequence>
<accession>A0A139A621</accession>
<dbReference type="Pfam" id="PF12937">
    <property type="entry name" value="F-box-like"/>
    <property type="match status" value="1"/>
</dbReference>
<dbReference type="EMBL" id="KQ965790">
    <property type="protein sequence ID" value="KXS12201.1"/>
    <property type="molecule type" value="Genomic_DNA"/>
</dbReference>
<reference evidence="2 3" key="1">
    <citation type="journal article" date="2015" name="Genome Biol. Evol.">
        <title>Phylogenomic analyses indicate that early fungi evolved digesting cell walls of algal ancestors of land plants.</title>
        <authorList>
            <person name="Chang Y."/>
            <person name="Wang S."/>
            <person name="Sekimoto S."/>
            <person name="Aerts A.L."/>
            <person name="Choi C."/>
            <person name="Clum A."/>
            <person name="LaButti K.M."/>
            <person name="Lindquist E.A."/>
            <person name="Yee Ngan C."/>
            <person name="Ohm R.A."/>
            <person name="Salamov A.A."/>
            <person name="Grigoriev I.V."/>
            <person name="Spatafora J.W."/>
            <person name="Berbee M.L."/>
        </authorList>
    </citation>
    <scope>NUCLEOTIDE SEQUENCE [LARGE SCALE GENOMIC DNA]</scope>
    <source>
        <strain evidence="2 3">JEL478</strain>
    </source>
</reference>
<dbReference type="Gene3D" id="1.20.1280.50">
    <property type="match status" value="1"/>
</dbReference>
<dbReference type="AlphaFoldDB" id="A0A139A621"/>
<dbReference type="SUPFAM" id="SSF81383">
    <property type="entry name" value="F-box domain"/>
    <property type="match status" value="1"/>
</dbReference>
<evidence type="ECO:0000259" key="1">
    <source>
        <dbReference type="Pfam" id="PF12937"/>
    </source>
</evidence>
<dbReference type="Proteomes" id="UP000070544">
    <property type="component" value="Unassembled WGS sequence"/>
</dbReference>